<dbReference type="InterPro" id="IPR046450">
    <property type="entry name" value="PA_dom_sf"/>
</dbReference>
<dbReference type="EMBL" id="CP036433">
    <property type="protein sequence ID" value="QDU99220.1"/>
    <property type="molecule type" value="Genomic_DNA"/>
</dbReference>
<gene>
    <name evidence="3" type="primary">ywaD</name>
    <name evidence="3" type="ORF">Pla8534_71330</name>
</gene>
<dbReference type="SMART" id="SM00228">
    <property type="entry name" value="PDZ"/>
    <property type="match status" value="1"/>
</dbReference>
<dbReference type="Gene3D" id="3.50.30.30">
    <property type="match status" value="1"/>
</dbReference>
<dbReference type="InterPro" id="IPR045175">
    <property type="entry name" value="M28_fam"/>
</dbReference>
<dbReference type="SUPFAM" id="SSF53187">
    <property type="entry name" value="Zn-dependent exopeptidases"/>
    <property type="match status" value="1"/>
</dbReference>
<dbReference type="EC" id="3.4.11.6" evidence="3"/>
<keyword evidence="3" id="KW-0031">Aminopeptidase</keyword>
<dbReference type="Gene3D" id="2.30.42.10">
    <property type="match status" value="1"/>
</dbReference>
<dbReference type="Pfam" id="PF02225">
    <property type="entry name" value="PA"/>
    <property type="match status" value="1"/>
</dbReference>
<name>A0A518E556_9BACT</name>
<dbReference type="SUPFAM" id="SSF50156">
    <property type="entry name" value="PDZ domain-like"/>
    <property type="match status" value="1"/>
</dbReference>
<dbReference type="RefSeq" id="WP_145059079.1">
    <property type="nucleotide sequence ID" value="NZ_CP036433.1"/>
</dbReference>
<dbReference type="AlphaFoldDB" id="A0A518E556"/>
<dbReference type="Pfam" id="PF13180">
    <property type="entry name" value="PDZ_2"/>
    <property type="match status" value="1"/>
</dbReference>
<dbReference type="Proteomes" id="UP000317648">
    <property type="component" value="Chromosome"/>
</dbReference>
<reference evidence="3 4" key="1">
    <citation type="submission" date="2019-02" db="EMBL/GenBank/DDBJ databases">
        <title>Deep-cultivation of Planctomycetes and their phenomic and genomic characterization uncovers novel biology.</title>
        <authorList>
            <person name="Wiegand S."/>
            <person name="Jogler M."/>
            <person name="Boedeker C."/>
            <person name="Pinto D."/>
            <person name="Vollmers J."/>
            <person name="Rivas-Marin E."/>
            <person name="Kohn T."/>
            <person name="Peeters S.H."/>
            <person name="Heuer A."/>
            <person name="Rast P."/>
            <person name="Oberbeckmann S."/>
            <person name="Bunk B."/>
            <person name="Jeske O."/>
            <person name="Meyerdierks A."/>
            <person name="Storesund J.E."/>
            <person name="Kallscheuer N."/>
            <person name="Luecker S."/>
            <person name="Lage O.M."/>
            <person name="Pohl T."/>
            <person name="Merkel B.J."/>
            <person name="Hornburger P."/>
            <person name="Mueller R.-W."/>
            <person name="Bruemmer F."/>
            <person name="Labrenz M."/>
            <person name="Spormann A.M."/>
            <person name="Op den Camp H."/>
            <person name="Overmann J."/>
            <person name="Amann R."/>
            <person name="Jetten M.S.M."/>
            <person name="Mascher T."/>
            <person name="Medema M.H."/>
            <person name="Devos D.P."/>
            <person name="Kaster A.-K."/>
            <person name="Ovreas L."/>
            <person name="Rohde M."/>
            <person name="Galperin M.Y."/>
            <person name="Jogler C."/>
        </authorList>
    </citation>
    <scope>NUCLEOTIDE SEQUENCE [LARGE SCALE GENOMIC DNA]</scope>
    <source>
        <strain evidence="3 4">Pla85_3_4</strain>
    </source>
</reference>
<keyword evidence="4" id="KW-1185">Reference proteome</keyword>
<feature type="signal peptide" evidence="1">
    <location>
        <begin position="1"/>
        <end position="27"/>
    </location>
</feature>
<dbReference type="GO" id="GO:0006508">
    <property type="term" value="P:proteolysis"/>
    <property type="evidence" value="ECO:0007669"/>
    <property type="project" value="InterPro"/>
</dbReference>
<proteinExistence type="predicted"/>
<dbReference type="PROSITE" id="PS50106">
    <property type="entry name" value="PDZ"/>
    <property type="match status" value="1"/>
</dbReference>
<evidence type="ECO:0000313" key="3">
    <source>
        <dbReference type="EMBL" id="QDU99220.1"/>
    </source>
</evidence>
<dbReference type="InterPro" id="IPR001478">
    <property type="entry name" value="PDZ"/>
</dbReference>
<dbReference type="InterPro" id="IPR036034">
    <property type="entry name" value="PDZ_sf"/>
</dbReference>
<dbReference type="PANTHER" id="PTHR12147:SF26">
    <property type="entry name" value="PEPTIDASE M28 DOMAIN-CONTAINING PROTEIN"/>
    <property type="match status" value="1"/>
</dbReference>
<accession>A0A518E556</accession>
<protein>
    <submittedName>
        <fullName evidence="3">Aminopeptidase YwaD</fullName>
        <ecNumber evidence="3">3.4.11.6</ecNumber>
    </submittedName>
</protein>
<feature type="domain" description="PDZ" evidence="2">
    <location>
        <begin position="535"/>
        <end position="609"/>
    </location>
</feature>
<dbReference type="Pfam" id="PF04389">
    <property type="entry name" value="Peptidase_M28"/>
    <property type="match status" value="1"/>
</dbReference>
<evidence type="ECO:0000259" key="2">
    <source>
        <dbReference type="PROSITE" id="PS50106"/>
    </source>
</evidence>
<evidence type="ECO:0000256" key="1">
    <source>
        <dbReference type="SAM" id="SignalP"/>
    </source>
</evidence>
<dbReference type="InterPro" id="IPR003137">
    <property type="entry name" value="PA_domain"/>
</dbReference>
<sequence precursor="true">MRPVLHPLLRHLGSFSGILLAAVFCQADDLVTPDAIELRLKQDASYLADDKLEGRGPRTRGLELAADHIAAEFERIGLDVRSYGRSPFHEFLSYSTPVLAHRKAAIAFADGELAALEPGANFQPLALGGSGEVDAPLVFAGYGITAPDLDYDDYADLEVKDKVVVIMRHEPRQKDPASPFNGIGNSPHAYLDRKVENAVDHGAAAVLLVTDALTTDKTITDPLLPFNTKGKPEKKIVTLHVTRETIDKLLQQAKRPTLAELETAIDENLQPQSFLLGSRFQASVKVEVKKDALKNVVGVLPGAGDLAEQTLILGAHYDHLGRGGFGSLAPWTQSIHNGADDNASGTSLLLEAARQLAAPPLAANRRRIVFIAFSAEEMGLIGSERYARTPLHPLDQTIAMLNFDMVGRLTSNRLQLHGVGTAAEFDALATAAAKKQELLLAKTRSGYGPSDHASFHERGVPVLHFFTGLHRDYHRPSDDADKLNLEGMRRIMLMAVEVARDLATRPERLQAPKKDPDGLSGLGGLFNEAEEALPRGVWLGVRVAPTNEPDGLTITQVFSRSPAETAQLRQGDILLSADGDAVTTLTELQTKVKAHKAGEPLTLRMLRKGIELETEVKLQSR</sequence>
<keyword evidence="1" id="KW-0732">Signal</keyword>
<dbReference type="OrthoDB" id="9762302at2"/>
<evidence type="ECO:0000313" key="4">
    <source>
        <dbReference type="Proteomes" id="UP000317648"/>
    </source>
</evidence>
<organism evidence="3 4">
    <name type="scientific">Lignipirellula cremea</name>
    <dbReference type="NCBI Taxonomy" id="2528010"/>
    <lineage>
        <taxon>Bacteria</taxon>
        <taxon>Pseudomonadati</taxon>
        <taxon>Planctomycetota</taxon>
        <taxon>Planctomycetia</taxon>
        <taxon>Pirellulales</taxon>
        <taxon>Pirellulaceae</taxon>
        <taxon>Lignipirellula</taxon>
    </lineage>
</organism>
<feature type="chain" id="PRO_5022034526" evidence="1">
    <location>
        <begin position="28"/>
        <end position="621"/>
    </location>
</feature>
<dbReference type="KEGG" id="lcre:Pla8534_71330"/>
<keyword evidence="3" id="KW-0645">Protease</keyword>
<dbReference type="SUPFAM" id="SSF52025">
    <property type="entry name" value="PA domain"/>
    <property type="match status" value="1"/>
</dbReference>
<dbReference type="InterPro" id="IPR007484">
    <property type="entry name" value="Peptidase_M28"/>
</dbReference>
<dbReference type="GO" id="GO:0004177">
    <property type="term" value="F:aminopeptidase activity"/>
    <property type="evidence" value="ECO:0007669"/>
    <property type="project" value="UniProtKB-KW"/>
</dbReference>
<keyword evidence="3" id="KW-0378">Hydrolase</keyword>
<dbReference type="GO" id="GO:0008235">
    <property type="term" value="F:metalloexopeptidase activity"/>
    <property type="evidence" value="ECO:0007669"/>
    <property type="project" value="InterPro"/>
</dbReference>
<dbReference type="PANTHER" id="PTHR12147">
    <property type="entry name" value="METALLOPEPTIDASE M28 FAMILY MEMBER"/>
    <property type="match status" value="1"/>
</dbReference>
<dbReference type="Gene3D" id="3.40.630.10">
    <property type="entry name" value="Zn peptidases"/>
    <property type="match status" value="1"/>
</dbReference>